<dbReference type="EMBL" id="RCCK01000011">
    <property type="protein sequence ID" value="RLJ77362.1"/>
    <property type="molecule type" value="Genomic_DNA"/>
</dbReference>
<organism evidence="3 5">
    <name type="scientific">Pedobacter alluvionis</name>
    <dbReference type="NCBI Taxonomy" id="475253"/>
    <lineage>
        <taxon>Bacteria</taxon>
        <taxon>Pseudomonadati</taxon>
        <taxon>Bacteroidota</taxon>
        <taxon>Sphingobacteriia</taxon>
        <taxon>Sphingobacteriales</taxon>
        <taxon>Sphingobacteriaceae</taxon>
        <taxon>Pedobacter</taxon>
    </lineage>
</organism>
<evidence type="ECO:0000256" key="2">
    <source>
        <dbReference type="SAM" id="Phobius"/>
    </source>
</evidence>
<dbReference type="Proteomes" id="UP000273898">
    <property type="component" value="Unassembled WGS sequence"/>
</dbReference>
<comment type="caution">
    <text evidence="3">The sequence shown here is derived from an EMBL/GenBank/DDBJ whole genome shotgun (WGS) entry which is preliminary data.</text>
</comment>
<gene>
    <name evidence="3" type="ORF">BCL90_2447</name>
    <name evidence="4" type="ORF">E3V97_05060</name>
</gene>
<dbReference type="Proteomes" id="UP000297429">
    <property type="component" value="Unassembled WGS sequence"/>
</dbReference>
<evidence type="ECO:0000313" key="6">
    <source>
        <dbReference type="Proteomes" id="UP000297429"/>
    </source>
</evidence>
<dbReference type="OrthoDB" id="792964at2"/>
<evidence type="ECO:0000313" key="4">
    <source>
        <dbReference type="EMBL" id="TFB33418.1"/>
    </source>
</evidence>
<dbReference type="AlphaFoldDB" id="A0A497Y3J7"/>
<keyword evidence="2" id="KW-1133">Transmembrane helix</keyword>
<evidence type="ECO:0000313" key="5">
    <source>
        <dbReference type="Proteomes" id="UP000273898"/>
    </source>
</evidence>
<feature type="transmembrane region" description="Helical" evidence="2">
    <location>
        <begin position="6"/>
        <end position="30"/>
    </location>
</feature>
<accession>A0A497Y3J7</accession>
<protein>
    <submittedName>
        <fullName evidence="3">Uncharacterized protein</fullName>
    </submittedName>
</protein>
<name>A0A497Y3J7_9SPHI</name>
<reference evidence="3 5" key="1">
    <citation type="submission" date="2018-10" db="EMBL/GenBank/DDBJ databases">
        <title>Genomic Encyclopedia of Archaeal and Bacterial Type Strains, Phase II (KMG-II): from individual species to whole genera.</title>
        <authorList>
            <person name="Goeker M."/>
        </authorList>
    </citation>
    <scope>NUCLEOTIDE SEQUENCE [LARGE SCALE GENOMIC DNA]</scope>
    <source>
        <strain evidence="3 5">DSM 19624</strain>
    </source>
</reference>
<evidence type="ECO:0000256" key="1">
    <source>
        <dbReference type="SAM" id="MobiDB-lite"/>
    </source>
</evidence>
<dbReference type="EMBL" id="SOPX01000001">
    <property type="protein sequence ID" value="TFB33418.1"/>
    <property type="molecule type" value="Genomic_DNA"/>
</dbReference>
<keyword evidence="2" id="KW-0472">Membrane</keyword>
<evidence type="ECO:0000313" key="3">
    <source>
        <dbReference type="EMBL" id="RLJ77362.1"/>
    </source>
</evidence>
<sequence>MLQQFSWQQFLVAIAVLSLIWYAAVILIFYRKELKAFLNGKPPKQTPDEPLDHHWQDKVDDLSDEPDDELMGKSKMPEGVSIIDMEDLRFSDPEDKTEKLGLVSDVIEDIKLIFKILGQEDGNKQDFLKLIQEVKARYPKISSSTSLPQINEFILSNASFHLSPEELEDLW</sequence>
<keyword evidence="2" id="KW-0812">Transmembrane</keyword>
<reference evidence="4 6" key="2">
    <citation type="submission" date="2019-03" db="EMBL/GenBank/DDBJ databases">
        <authorList>
            <person name="He R.-H."/>
        </authorList>
    </citation>
    <scope>NUCLEOTIDE SEQUENCE [LARGE SCALE GENOMIC DNA]</scope>
    <source>
        <strain evidence="4 6">DSM 19624</strain>
    </source>
</reference>
<feature type="region of interest" description="Disordered" evidence="1">
    <location>
        <begin position="41"/>
        <end position="74"/>
    </location>
</feature>
<proteinExistence type="predicted"/>
<dbReference type="RefSeq" id="WP_121284120.1">
    <property type="nucleotide sequence ID" value="NZ_RCCK01000011.1"/>
</dbReference>
<keyword evidence="6" id="KW-1185">Reference proteome</keyword>
<feature type="compositionally biased region" description="Basic and acidic residues" evidence="1">
    <location>
        <begin position="46"/>
        <end position="61"/>
    </location>
</feature>